<evidence type="ECO:0000313" key="11">
    <source>
        <dbReference type="Proteomes" id="UP000243975"/>
    </source>
</evidence>
<dbReference type="PROSITE" id="PS50011">
    <property type="entry name" value="PROTEIN_KINASE_DOM"/>
    <property type="match status" value="1"/>
</dbReference>
<evidence type="ECO:0000256" key="6">
    <source>
        <dbReference type="ARBA" id="ARBA00023288"/>
    </source>
</evidence>
<evidence type="ECO:0000256" key="1">
    <source>
        <dbReference type="ARBA" id="ARBA00004193"/>
    </source>
</evidence>
<dbReference type="AlphaFoldDB" id="A0A103YHG7"/>
<feature type="compositionally biased region" description="Basic and acidic residues" evidence="8">
    <location>
        <begin position="60"/>
        <end position="88"/>
    </location>
</feature>
<keyword evidence="4 7" id="KW-0067">ATP-binding</keyword>
<evidence type="ECO:0000259" key="9">
    <source>
        <dbReference type="PROSITE" id="PS50011"/>
    </source>
</evidence>
<feature type="compositionally biased region" description="Acidic residues" evidence="8">
    <location>
        <begin position="269"/>
        <end position="284"/>
    </location>
</feature>
<keyword evidence="5" id="KW-0472">Membrane</keyword>
<reference evidence="10 11" key="1">
    <citation type="journal article" date="2016" name="Sci. Rep.">
        <title>The genome sequence of the outbreeding globe artichoke constructed de novo incorporating a phase-aware low-pass sequencing strategy of F1 progeny.</title>
        <authorList>
            <person name="Scaglione D."/>
            <person name="Reyes-Chin-Wo S."/>
            <person name="Acquadro A."/>
            <person name="Froenicke L."/>
            <person name="Portis E."/>
            <person name="Beitel C."/>
            <person name="Tirone M."/>
            <person name="Mauro R."/>
            <person name="Lo Monaco A."/>
            <person name="Mauromicale G."/>
            <person name="Faccioli P."/>
            <person name="Cattivelli L."/>
            <person name="Rieseberg L."/>
            <person name="Michelmore R."/>
            <person name="Lanteri S."/>
        </authorList>
    </citation>
    <scope>NUCLEOTIDE SEQUENCE [LARGE SCALE GENOMIC DNA]</scope>
    <source>
        <strain evidence="10">2C</strain>
    </source>
</reference>
<evidence type="ECO:0000256" key="2">
    <source>
        <dbReference type="ARBA" id="ARBA00022527"/>
    </source>
</evidence>
<feature type="region of interest" description="Disordered" evidence="8">
    <location>
        <begin position="36"/>
        <end position="93"/>
    </location>
</feature>
<keyword evidence="6" id="KW-0449">Lipoprotein</keyword>
<keyword evidence="3 7" id="KW-0547">Nucleotide-binding</keyword>
<keyword evidence="2" id="KW-0723">Serine/threonine-protein kinase</keyword>
<feature type="region of interest" description="Disordered" evidence="8">
    <location>
        <begin position="251"/>
        <end position="286"/>
    </location>
</feature>
<proteinExistence type="predicted"/>
<feature type="domain" description="Protein kinase" evidence="9">
    <location>
        <begin position="115"/>
        <end position="302"/>
    </location>
</feature>
<dbReference type="GO" id="GO:0005886">
    <property type="term" value="C:plasma membrane"/>
    <property type="evidence" value="ECO:0007669"/>
    <property type="project" value="UniProtKB-SubCell"/>
</dbReference>
<evidence type="ECO:0000256" key="4">
    <source>
        <dbReference type="ARBA" id="ARBA00022840"/>
    </source>
</evidence>
<accession>A0A103YHG7</accession>
<dbReference type="Proteomes" id="UP000243975">
    <property type="component" value="Unassembled WGS sequence"/>
</dbReference>
<dbReference type="OMA" id="RNFREDA"/>
<dbReference type="GO" id="GO:0005524">
    <property type="term" value="F:ATP binding"/>
    <property type="evidence" value="ECO:0007669"/>
    <property type="project" value="UniProtKB-UniRule"/>
</dbReference>
<organism evidence="10 11">
    <name type="scientific">Cynara cardunculus var. scolymus</name>
    <name type="common">Globe artichoke</name>
    <name type="synonym">Cynara scolymus</name>
    <dbReference type="NCBI Taxonomy" id="59895"/>
    <lineage>
        <taxon>Eukaryota</taxon>
        <taxon>Viridiplantae</taxon>
        <taxon>Streptophyta</taxon>
        <taxon>Embryophyta</taxon>
        <taxon>Tracheophyta</taxon>
        <taxon>Spermatophyta</taxon>
        <taxon>Magnoliopsida</taxon>
        <taxon>eudicotyledons</taxon>
        <taxon>Gunneridae</taxon>
        <taxon>Pentapetalae</taxon>
        <taxon>asterids</taxon>
        <taxon>campanulids</taxon>
        <taxon>Asterales</taxon>
        <taxon>Asteraceae</taxon>
        <taxon>Carduoideae</taxon>
        <taxon>Cardueae</taxon>
        <taxon>Carduinae</taxon>
        <taxon>Cynara</taxon>
    </lineage>
</organism>
<dbReference type="InterPro" id="IPR011009">
    <property type="entry name" value="Kinase-like_dom_sf"/>
</dbReference>
<dbReference type="InterPro" id="IPR000719">
    <property type="entry name" value="Prot_kinase_dom"/>
</dbReference>
<evidence type="ECO:0000313" key="10">
    <source>
        <dbReference type="EMBL" id="KVI09201.1"/>
    </source>
</evidence>
<dbReference type="Gramene" id="KVI09201">
    <property type="protein sequence ID" value="KVI09201"/>
    <property type="gene ID" value="Ccrd_012372"/>
</dbReference>
<name>A0A103YHG7_CYNCS</name>
<sequence>MLFRTGGLKAIIHDRWEKMGGLSCLCFPRHRKVNPDDDGVSEEHNNLKPPDATSAPTVQKVHDELPKQSKEKSRTKTTEQESRTKPLKVDNPPDTIVRKQRKFSYHELVKATRNFREDAFLGEGGFGQVYKGKLENPNQVVAVKKLSHDGIQGNKEFQAEITMLSMVCHPNIVTLIGYCSESDKQLLVYEFMPLGSLEDHLHDPRMKGEFMQRPVRKVVEVALMCMDDDQEKRPDMNEVVDALGFVASLSDPNASKGQRRQSRLIANEDSGDDEDDMFKEEDEDERAKAIAEAKMWGERYRH</sequence>
<dbReference type="EMBL" id="LEKV01001068">
    <property type="protein sequence ID" value="KVI09201.1"/>
    <property type="molecule type" value="Genomic_DNA"/>
</dbReference>
<comment type="caution">
    <text evidence="10">The sequence shown here is derived from an EMBL/GenBank/DDBJ whole genome shotgun (WGS) entry which is preliminary data.</text>
</comment>
<dbReference type="InterPro" id="IPR001245">
    <property type="entry name" value="Ser-Thr/Tyr_kinase_cat_dom"/>
</dbReference>
<dbReference type="Gene3D" id="3.30.200.20">
    <property type="entry name" value="Phosphorylase Kinase, domain 1"/>
    <property type="match status" value="1"/>
</dbReference>
<keyword evidence="2" id="KW-0808">Transferase</keyword>
<evidence type="ECO:0000256" key="8">
    <source>
        <dbReference type="SAM" id="MobiDB-lite"/>
    </source>
</evidence>
<keyword evidence="11" id="KW-1185">Reference proteome</keyword>
<feature type="binding site" evidence="7">
    <location>
        <position position="145"/>
    </location>
    <ligand>
        <name>ATP</name>
        <dbReference type="ChEBI" id="CHEBI:30616"/>
    </ligand>
</feature>
<dbReference type="InterPro" id="IPR017441">
    <property type="entry name" value="Protein_kinase_ATP_BS"/>
</dbReference>
<evidence type="ECO:0000256" key="5">
    <source>
        <dbReference type="ARBA" id="ARBA00023136"/>
    </source>
</evidence>
<dbReference type="PROSITE" id="PS00107">
    <property type="entry name" value="PROTEIN_KINASE_ATP"/>
    <property type="match status" value="1"/>
</dbReference>
<protein>
    <submittedName>
        <fullName evidence="10">Concanavalin A-like lectin/glucanase, subgroup</fullName>
    </submittedName>
</protein>
<evidence type="ECO:0000256" key="7">
    <source>
        <dbReference type="PROSITE-ProRule" id="PRU10141"/>
    </source>
</evidence>
<dbReference type="Pfam" id="PF07714">
    <property type="entry name" value="PK_Tyr_Ser-Thr"/>
    <property type="match status" value="1"/>
</dbReference>
<dbReference type="FunFam" id="3.30.200.20:FF:000162">
    <property type="entry name" value="Adenine nucleotide alpha hydrolase-like domain kinase"/>
    <property type="match status" value="1"/>
</dbReference>
<dbReference type="PANTHER" id="PTHR47985">
    <property type="entry name" value="OS07G0668900 PROTEIN"/>
    <property type="match status" value="1"/>
</dbReference>
<comment type="subcellular location">
    <subcellularLocation>
        <location evidence="1">Cell membrane</location>
        <topology evidence="1">Lipid-anchor</topology>
    </subcellularLocation>
</comment>
<dbReference type="GO" id="GO:0004674">
    <property type="term" value="F:protein serine/threonine kinase activity"/>
    <property type="evidence" value="ECO:0007669"/>
    <property type="project" value="UniProtKB-KW"/>
</dbReference>
<gene>
    <name evidence="10" type="ORF">Ccrd_012372</name>
</gene>
<dbReference type="SMR" id="A0A103YHG7"/>
<evidence type="ECO:0000256" key="3">
    <source>
        <dbReference type="ARBA" id="ARBA00022741"/>
    </source>
</evidence>
<keyword evidence="2" id="KW-0418">Kinase</keyword>
<dbReference type="PANTHER" id="PTHR47985:SF48">
    <property type="entry name" value="PROTEIN KINASE DOMAIN-CONTAINING PROTEIN"/>
    <property type="match status" value="1"/>
</dbReference>
<dbReference type="SUPFAM" id="SSF56112">
    <property type="entry name" value="Protein kinase-like (PK-like)"/>
    <property type="match status" value="1"/>
</dbReference>